<reference evidence="1 2" key="1">
    <citation type="journal article" date="2017" name="Infect. Genet. Evol.">
        <title>Comparative genome analysis of fish pathogen Flavobacterium columnare reveals extensive sequence diversity within the species.</title>
        <authorList>
            <person name="Kayansamruaj P."/>
            <person name="Dong H.T."/>
            <person name="Hirono I."/>
            <person name="Kondo H."/>
            <person name="Senapin S."/>
            <person name="Rodkhum C."/>
        </authorList>
    </citation>
    <scope>NUCLEOTIDE SEQUENCE [LARGE SCALE GENOMIC DNA]</scope>
    <source>
        <strain evidence="1 2">1215</strain>
    </source>
</reference>
<dbReference type="Proteomes" id="UP000197768">
    <property type="component" value="Unassembled WGS sequence"/>
</dbReference>
<organism evidence="1 2">
    <name type="scientific">Flavobacterium davisii</name>
    <dbReference type="NCBI Taxonomy" id="2906077"/>
    <lineage>
        <taxon>Bacteria</taxon>
        <taxon>Pseudomonadati</taxon>
        <taxon>Bacteroidota</taxon>
        <taxon>Flavobacteriia</taxon>
        <taxon>Flavobacteriales</taxon>
        <taxon>Flavobacteriaceae</taxon>
        <taxon>Flavobacterium</taxon>
    </lineage>
</organism>
<dbReference type="AlphaFoldDB" id="A0A246GHE2"/>
<proteinExistence type="predicted"/>
<dbReference type="RefSeq" id="WP_088393351.1">
    <property type="nucleotide sequence ID" value="NZ_MTCZ01000096.1"/>
</dbReference>
<dbReference type="EMBL" id="MTCZ01000096">
    <property type="protein sequence ID" value="OWP83607.1"/>
    <property type="molecule type" value="Genomic_DNA"/>
</dbReference>
<comment type="caution">
    <text evidence="1">The sequence shown here is derived from an EMBL/GenBank/DDBJ whole genome shotgun (WGS) entry which is preliminary data.</text>
</comment>
<gene>
    <name evidence="1" type="ORF">BWK59_09595</name>
</gene>
<name>A0A246GHE2_9FLAO</name>
<accession>A0A246GHE2</accession>
<evidence type="ECO:0000313" key="1">
    <source>
        <dbReference type="EMBL" id="OWP83607.1"/>
    </source>
</evidence>
<evidence type="ECO:0000313" key="2">
    <source>
        <dbReference type="Proteomes" id="UP000197768"/>
    </source>
</evidence>
<protein>
    <submittedName>
        <fullName evidence="1">Uncharacterized protein</fullName>
    </submittedName>
</protein>
<sequence length="132" mass="15698">MKFAYLIFVLSFLLRPVVPVFSYIINYDYVSTVLCENKNKPELKCNGKCYLKKQMAKTSEEEKPLQKNTKQIKLEQELLFFYPNLNGLTLLNSTFSFKTTTTLYINLYYFLEENFIFHPPSFKNDVQYNAHF</sequence>